<keyword evidence="3" id="KW-0645">Protease</keyword>
<evidence type="ECO:0000313" key="19">
    <source>
        <dbReference type="EMBL" id="PWJ42258.1"/>
    </source>
</evidence>
<evidence type="ECO:0000256" key="9">
    <source>
        <dbReference type="ARBA" id="ARBA00036421"/>
    </source>
</evidence>
<feature type="domain" description="Peptidase M20 dimerisation" evidence="18">
    <location>
        <begin position="208"/>
        <end position="291"/>
    </location>
</feature>
<dbReference type="Gene3D" id="3.40.630.10">
    <property type="entry name" value="Zn peptidases"/>
    <property type="match status" value="2"/>
</dbReference>
<dbReference type="GO" id="GO:0046872">
    <property type="term" value="F:metal ion binding"/>
    <property type="evidence" value="ECO:0007669"/>
    <property type="project" value="UniProtKB-KW"/>
</dbReference>
<evidence type="ECO:0000256" key="12">
    <source>
        <dbReference type="ARBA" id="ARBA00061423"/>
    </source>
</evidence>
<evidence type="ECO:0000256" key="13">
    <source>
        <dbReference type="ARBA" id="ARBA00071271"/>
    </source>
</evidence>
<dbReference type="GO" id="GO:0070573">
    <property type="term" value="F:metallodipeptidase activity"/>
    <property type="evidence" value="ECO:0007669"/>
    <property type="project" value="TreeGrafter"/>
</dbReference>
<comment type="cofactor">
    <cofactor evidence="1">
        <name>Co(2+)</name>
        <dbReference type="ChEBI" id="CHEBI:48828"/>
    </cofactor>
</comment>
<evidence type="ECO:0000313" key="20">
    <source>
        <dbReference type="Proteomes" id="UP000245535"/>
    </source>
</evidence>
<evidence type="ECO:0000256" key="15">
    <source>
        <dbReference type="ARBA" id="ARBA00076004"/>
    </source>
</evidence>
<dbReference type="OrthoDB" id="9773892at2"/>
<dbReference type="PANTHER" id="PTHR43501:SF1">
    <property type="entry name" value="CYTOSOL NON-SPECIFIC DIPEPTIDASE"/>
    <property type="match status" value="1"/>
</dbReference>
<comment type="cofactor">
    <cofactor evidence="2">
        <name>Zn(2+)</name>
        <dbReference type="ChEBI" id="CHEBI:29105"/>
    </cofactor>
</comment>
<dbReference type="GO" id="GO:0006508">
    <property type="term" value="P:proteolysis"/>
    <property type="evidence" value="ECO:0007669"/>
    <property type="project" value="UniProtKB-KW"/>
</dbReference>
<evidence type="ECO:0000256" key="10">
    <source>
        <dbReference type="ARBA" id="ARBA00038976"/>
    </source>
</evidence>
<evidence type="ECO:0000256" key="16">
    <source>
        <dbReference type="ARBA" id="ARBA00077688"/>
    </source>
</evidence>
<dbReference type="EMBL" id="QGDO01000003">
    <property type="protein sequence ID" value="PWJ42258.1"/>
    <property type="molecule type" value="Genomic_DNA"/>
</dbReference>
<dbReference type="InterPro" id="IPR011650">
    <property type="entry name" value="Peptidase_M20_dimer"/>
</dbReference>
<evidence type="ECO:0000259" key="18">
    <source>
        <dbReference type="Pfam" id="PF07687"/>
    </source>
</evidence>
<evidence type="ECO:0000256" key="8">
    <source>
        <dbReference type="ARBA" id="ARBA00023285"/>
    </source>
</evidence>
<dbReference type="NCBIfam" id="TIGR01893">
    <property type="entry name" value="aa-his-dipept"/>
    <property type="match status" value="1"/>
</dbReference>
<accession>A0A315ZBU4</accession>
<reference evidence="19 20" key="1">
    <citation type="submission" date="2018-03" db="EMBL/GenBank/DDBJ databases">
        <title>Genomic Encyclopedia of Archaeal and Bacterial Type Strains, Phase II (KMG-II): from individual species to whole genera.</title>
        <authorList>
            <person name="Goeker M."/>
        </authorList>
    </citation>
    <scope>NUCLEOTIDE SEQUENCE [LARGE SCALE GENOMIC DNA]</scope>
    <source>
        <strain evidence="19 20">DSM 28229</strain>
    </source>
</reference>
<keyword evidence="20" id="KW-1185">Reference proteome</keyword>
<evidence type="ECO:0000256" key="7">
    <source>
        <dbReference type="ARBA" id="ARBA00023049"/>
    </source>
</evidence>
<keyword evidence="8" id="KW-0170">Cobalt</keyword>
<organism evidence="19 20">
    <name type="scientific">Sediminitomix flava</name>
    <dbReference type="NCBI Taxonomy" id="379075"/>
    <lineage>
        <taxon>Bacteria</taxon>
        <taxon>Pseudomonadati</taxon>
        <taxon>Bacteroidota</taxon>
        <taxon>Cytophagia</taxon>
        <taxon>Cytophagales</taxon>
        <taxon>Flammeovirgaceae</taxon>
        <taxon>Sediminitomix</taxon>
    </lineage>
</organism>
<dbReference type="PIRSF" id="PIRSF016599">
    <property type="entry name" value="Xaa-His_dipept"/>
    <property type="match status" value="1"/>
</dbReference>
<dbReference type="AlphaFoldDB" id="A0A315ZBU4"/>
<dbReference type="SUPFAM" id="SSF53187">
    <property type="entry name" value="Zn-dependent exopeptidases"/>
    <property type="match status" value="1"/>
</dbReference>
<keyword evidence="5" id="KW-0378">Hydrolase</keyword>
<dbReference type="Proteomes" id="UP000245535">
    <property type="component" value="Unassembled WGS sequence"/>
</dbReference>
<evidence type="ECO:0000256" key="1">
    <source>
        <dbReference type="ARBA" id="ARBA00001941"/>
    </source>
</evidence>
<dbReference type="GO" id="GO:0005829">
    <property type="term" value="C:cytosol"/>
    <property type="evidence" value="ECO:0007669"/>
    <property type="project" value="TreeGrafter"/>
</dbReference>
<dbReference type="PRINTS" id="PR00934">
    <property type="entry name" value="XHISDIPTASE"/>
</dbReference>
<evidence type="ECO:0000256" key="14">
    <source>
        <dbReference type="ARBA" id="ARBA00075285"/>
    </source>
</evidence>
<dbReference type="FunFam" id="3.40.630.10:FF:000015">
    <property type="entry name" value="Aminoacyl-histidine dipeptidase PepD"/>
    <property type="match status" value="1"/>
</dbReference>
<dbReference type="Pfam" id="PF07687">
    <property type="entry name" value="M20_dimer"/>
    <property type="match status" value="1"/>
</dbReference>
<dbReference type="RefSeq" id="WP_109619052.1">
    <property type="nucleotide sequence ID" value="NZ_QGDO01000003.1"/>
</dbReference>
<dbReference type="InterPro" id="IPR002933">
    <property type="entry name" value="Peptidase_M20"/>
</dbReference>
<sequence length="483" mass="51983">MNQEVINLAPSNVWECFEQLNAVPRPSKKEERVIEFTKKFGEDLGLETIVDKIGNVIIRKPATAGMEDRTPVVLQAHLDMVHQKNAATNFDFNSQGIESYIDGGWVKANGTTLGADNGMGVAAMMAVLKAKDIEHGPVECLFTIDEETGMTGAKNLEPNMLQAKILLNLDTEDEGELCIGCAGGIDNTINLNYTEEAVSGGKVAYKVTVKGLKGGHSGCDIHLGRGNANKIMNEILLDAASLEVSVSEIDGGSLRNAIPRESFSVVVLDEERATEFEALVAEKATEINVAFAEAEGAIVIQAEKTVLPSNVMNAEEQSSFLDAVEACPNGVLGMSPDFEGLVETSTSMARIILKEGKATVQMLTRSSVDEAKDTASEQIEGAFANTSATFERAGEYAGWAPNPNSAVLETMQGLYTELFGKAPVVNAVHAGLECGIIGQHYPEMDMISFGPTIKNPHSPDEMCEIESVQKFWDYLVATLKNIK</sequence>
<dbReference type="EC" id="3.4.13.18" evidence="10"/>
<evidence type="ECO:0000256" key="17">
    <source>
        <dbReference type="ARBA" id="ARBA00078074"/>
    </source>
</evidence>
<evidence type="ECO:0000256" key="2">
    <source>
        <dbReference type="ARBA" id="ARBA00001947"/>
    </source>
</evidence>
<keyword evidence="7" id="KW-0482">Metalloprotease</keyword>
<dbReference type="CDD" id="cd03890">
    <property type="entry name" value="M20_pepD"/>
    <property type="match status" value="1"/>
</dbReference>
<comment type="catalytic activity">
    <reaction evidence="9">
        <text>Hydrolysis of dipeptides, preferentially hydrophobic dipeptides including prolyl amino acids.</text>
        <dbReference type="EC" id="3.4.13.18"/>
    </reaction>
</comment>
<proteinExistence type="inferred from homology"/>
<keyword evidence="6" id="KW-0862">Zinc</keyword>
<keyword evidence="4" id="KW-0479">Metal-binding</keyword>
<dbReference type="Pfam" id="PF01546">
    <property type="entry name" value="Peptidase_M20"/>
    <property type="match status" value="1"/>
</dbReference>
<comment type="similarity">
    <text evidence="12">Belongs to the peptidase M20C family.</text>
</comment>
<gene>
    <name evidence="19" type="ORF">BC781_103510</name>
</gene>
<evidence type="ECO:0000256" key="3">
    <source>
        <dbReference type="ARBA" id="ARBA00022670"/>
    </source>
</evidence>
<dbReference type="PANTHER" id="PTHR43501">
    <property type="entry name" value="CYTOSOL NON-SPECIFIC DIPEPTIDASE"/>
    <property type="match status" value="1"/>
</dbReference>
<protein>
    <recommendedName>
        <fullName evidence="13">Cytosol non-specific dipeptidase</fullName>
        <ecNumber evidence="10">3.4.13.18</ecNumber>
    </recommendedName>
    <alternativeName>
        <fullName evidence="16">Aminoacyl-histidine dipeptidase</fullName>
    </alternativeName>
    <alternativeName>
        <fullName evidence="15">Beta-alanyl-histidine dipeptidase</fullName>
    </alternativeName>
    <alternativeName>
        <fullName evidence="14">Carnosinase</fullName>
    </alternativeName>
    <alternativeName>
        <fullName evidence="11">Peptidase D</fullName>
    </alternativeName>
    <alternativeName>
        <fullName evidence="17">Xaa-His dipeptidase</fullName>
    </alternativeName>
</protein>
<dbReference type="InterPro" id="IPR001160">
    <property type="entry name" value="Peptidase_M20C"/>
</dbReference>
<evidence type="ECO:0000256" key="5">
    <source>
        <dbReference type="ARBA" id="ARBA00022801"/>
    </source>
</evidence>
<comment type="caution">
    <text evidence="19">The sequence shown here is derived from an EMBL/GenBank/DDBJ whole genome shotgun (WGS) entry which is preliminary data.</text>
</comment>
<name>A0A315ZBU4_SEDFL</name>
<evidence type="ECO:0000256" key="4">
    <source>
        <dbReference type="ARBA" id="ARBA00022723"/>
    </source>
</evidence>
<evidence type="ECO:0000256" key="11">
    <source>
        <dbReference type="ARBA" id="ARBA00044252"/>
    </source>
</evidence>
<dbReference type="FunFam" id="3.40.630.10:FF:000018">
    <property type="entry name" value="Aminoacyl-histidine dipeptidase PepD"/>
    <property type="match status" value="1"/>
</dbReference>
<evidence type="ECO:0000256" key="6">
    <source>
        <dbReference type="ARBA" id="ARBA00022833"/>
    </source>
</evidence>